<feature type="domain" description="Anoctamin transmembrane" evidence="7">
    <location>
        <begin position="12"/>
        <end position="332"/>
    </location>
</feature>
<name>A0A7S2GR88_9STRA</name>
<dbReference type="GO" id="GO:0005254">
    <property type="term" value="F:chloride channel activity"/>
    <property type="evidence" value="ECO:0007669"/>
    <property type="project" value="TreeGrafter"/>
</dbReference>
<dbReference type="InterPro" id="IPR049452">
    <property type="entry name" value="Anoctamin_TM"/>
</dbReference>
<evidence type="ECO:0000313" key="8">
    <source>
        <dbReference type="EMBL" id="CAD9463271.1"/>
    </source>
</evidence>
<dbReference type="GO" id="GO:0016020">
    <property type="term" value="C:membrane"/>
    <property type="evidence" value="ECO:0007669"/>
    <property type="project" value="UniProtKB-SubCell"/>
</dbReference>
<reference evidence="8" key="1">
    <citation type="submission" date="2021-01" db="EMBL/GenBank/DDBJ databases">
        <authorList>
            <person name="Corre E."/>
            <person name="Pelletier E."/>
            <person name="Niang G."/>
            <person name="Scheremetjew M."/>
            <person name="Finn R."/>
            <person name="Kale V."/>
            <person name="Holt S."/>
            <person name="Cochrane G."/>
            <person name="Meng A."/>
            <person name="Brown T."/>
            <person name="Cohen L."/>
        </authorList>
    </citation>
    <scope>NUCLEOTIDE SEQUENCE</scope>
    <source>
        <strain evidence="8">CCMP1381</strain>
    </source>
</reference>
<keyword evidence="5" id="KW-0175">Coiled coil</keyword>
<keyword evidence="4 6" id="KW-0472">Membrane</keyword>
<sequence>MFTAFAKRYLFGCPNSDCISGLKTILIAIFLMRYLTMVAGTVTPWWVLQSKKKAASDEASKFGQSENIRIQLAAYMGASDNITMSFQEDGIYTDVASLSAILNIIPPNNLDLYMGDFKTKYNSPNNQCLLILECQLRSFHSSDIVTTIEEVKPIDNKTHHVFDLAAVKLSSINVIEAGKSAKLSEVERFEMEYQLSDYEDLFDNYATTIKQLGFVAFFSMAWSFIPLVALVEVLLYVRGVAFQFCNCKKRPVPEPAEDIGAWMLLMEAISVTAILINSGIICFSTHALDSWSHIARFLAWLIMEHCILAVRSLLSVLMPSEPDWLHETVERQKFVVDRHRNIKTFDDAGASSSSAPSGYLDADNLNLAEAAGMMTEFKIAKVEYLKERMRIVEKDLDELRKNLKKASSGEIWNEETLVSESTMVPGLALGMIHLTILGVSGVGTSSAPLVPEHTRVVVSIRDLTKYDKVKNPKPYEGAPGPTPIVSRKGKEQIRNGNVTAEIKQEHQIAPIKCGRSEIVLDIVDDSKKKKRGTATLALSQLSDQKVHERTPKIIPKGTRGESTDGSVSIKVQFQYSKIKPIKEQMYACFERKRKIEKDITNITIDRELENEWDFPS</sequence>
<accession>A0A7S2GR88</accession>
<dbReference type="Pfam" id="PF04547">
    <property type="entry name" value="Anoctamin"/>
    <property type="match status" value="1"/>
</dbReference>
<feature type="transmembrane region" description="Helical" evidence="6">
    <location>
        <begin position="25"/>
        <end position="48"/>
    </location>
</feature>
<dbReference type="InterPro" id="IPR007632">
    <property type="entry name" value="Anoctamin"/>
</dbReference>
<protein>
    <recommendedName>
        <fullName evidence="7">Anoctamin transmembrane domain-containing protein</fullName>
    </recommendedName>
</protein>
<gene>
    <name evidence="8" type="ORF">DSPE1174_LOCUS25322</name>
</gene>
<dbReference type="PANTHER" id="PTHR12308:SF73">
    <property type="entry name" value="ANOCTAMIN"/>
    <property type="match status" value="1"/>
</dbReference>
<evidence type="ECO:0000256" key="6">
    <source>
        <dbReference type="SAM" id="Phobius"/>
    </source>
</evidence>
<proteinExistence type="predicted"/>
<feature type="transmembrane region" description="Helical" evidence="6">
    <location>
        <begin position="297"/>
        <end position="318"/>
    </location>
</feature>
<evidence type="ECO:0000256" key="5">
    <source>
        <dbReference type="SAM" id="Coils"/>
    </source>
</evidence>
<keyword evidence="2 6" id="KW-0812">Transmembrane</keyword>
<evidence type="ECO:0000256" key="1">
    <source>
        <dbReference type="ARBA" id="ARBA00004141"/>
    </source>
</evidence>
<feature type="transmembrane region" description="Helical" evidence="6">
    <location>
        <begin position="259"/>
        <end position="285"/>
    </location>
</feature>
<evidence type="ECO:0000256" key="4">
    <source>
        <dbReference type="ARBA" id="ARBA00023136"/>
    </source>
</evidence>
<feature type="coiled-coil region" evidence="5">
    <location>
        <begin position="382"/>
        <end position="409"/>
    </location>
</feature>
<comment type="subcellular location">
    <subcellularLocation>
        <location evidence="1">Membrane</location>
        <topology evidence="1">Multi-pass membrane protein</topology>
    </subcellularLocation>
</comment>
<keyword evidence="3 6" id="KW-1133">Transmembrane helix</keyword>
<organism evidence="8">
    <name type="scientific">Octactis speculum</name>
    <dbReference type="NCBI Taxonomy" id="3111310"/>
    <lineage>
        <taxon>Eukaryota</taxon>
        <taxon>Sar</taxon>
        <taxon>Stramenopiles</taxon>
        <taxon>Ochrophyta</taxon>
        <taxon>Dictyochophyceae</taxon>
        <taxon>Dictyochales</taxon>
        <taxon>Dictyochaceae</taxon>
        <taxon>Octactis</taxon>
    </lineage>
</organism>
<evidence type="ECO:0000256" key="2">
    <source>
        <dbReference type="ARBA" id="ARBA00022692"/>
    </source>
</evidence>
<dbReference type="AlphaFoldDB" id="A0A7S2GR88"/>
<feature type="transmembrane region" description="Helical" evidence="6">
    <location>
        <begin position="214"/>
        <end position="239"/>
    </location>
</feature>
<dbReference type="EMBL" id="HBGS01048700">
    <property type="protein sequence ID" value="CAD9463271.1"/>
    <property type="molecule type" value="Transcribed_RNA"/>
</dbReference>
<evidence type="ECO:0000256" key="3">
    <source>
        <dbReference type="ARBA" id="ARBA00022989"/>
    </source>
</evidence>
<evidence type="ECO:0000259" key="7">
    <source>
        <dbReference type="Pfam" id="PF04547"/>
    </source>
</evidence>
<dbReference type="PANTHER" id="PTHR12308">
    <property type="entry name" value="ANOCTAMIN"/>
    <property type="match status" value="1"/>
</dbReference>